<evidence type="ECO:0000256" key="1">
    <source>
        <dbReference type="ARBA" id="ARBA00004123"/>
    </source>
</evidence>
<dbReference type="PANTHER" id="PTHR18034">
    <property type="entry name" value="CELL CYCLE CONTROL PROTEIN CWF22-RELATED"/>
    <property type="match status" value="1"/>
</dbReference>
<dbReference type="SMART" id="SM00543">
    <property type="entry name" value="MIF4G"/>
    <property type="match status" value="1"/>
</dbReference>
<keyword evidence="5" id="KW-0508">mRNA splicing</keyword>
<dbReference type="SUPFAM" id="SSF48371">
    <property type="entry name" value="ARM repeat"/>
    <property type="match status" value="1"/>
</dbReference>
<comment type="subcellular location">
    <subcellularLocation>
        <location evidence="1">Nucleus</location>
    </subcellularLocation>
</comment>
<dbReference type="Gene3D" id="1.25.40.180">
    <property type="match status" value="1"/>
</dbReference>
<evidence type="ECO:0000259" key="8">
    <source>
        <dbReference type="PROSITE" id="PS51366"/>
    </source>
</evidence>
<dbReference type="GO" id="GO:0071013">
    <property type="term" value="C:catalytic step 2 spliceosome"/>
    <property type="evidence" value="ECO:0007669"/>
    <property type="project" value="TreeGrafter"/>
</dbReference>
<dbReference type="GO" id="GO:0003723">
    <property type="term" value="F:RNA binding"/>
    <property type="evidence" value="ECO:0007669"/>
    <property type="project" value="InterPro"/>
</dbReference>
<dbReference type="GO" id="GO:0006417">
    <property type="term" value="P:regulation of translation"/>
    <property type="evidence" value="ECO:0007669"/>
    <property type="project" value="UniProtKB-KW"/>
</dbReference>
<gene>
    <name evidence="9" type="ORF">V8G54_001792</name>
</gene>
<feature type="compositionally biased region" description="Low complexity" evidence="7">
    <location>
        <begin position="834"/>
        <end position="848"/>
    </location>
</feature>
<feature type="region of interest" description="Disordered" evidence="7">
    <location>
        <begin position="571"/>
        <end position="611"/>
    </location>
</feature>
<feature type="compositionally biased region" description="Basic and acidic residues" evidence="7">
    <location>
        <begin position="16"/>
        <end position="25"/>
    </location>
</feature>
<name>A0AAQ3P836_VIGMU</name>
<keyword evidence="6" id="KW-0539">Nucleus</keyword>
<feature type="compositionally biased region" description="Basic and acidic residues" evidence="7">
    <location>
        <begin position="99"/>
        <end position="142"/>
    </location>
</feature>
<dbReference type="PROSITE" id="PS51366">
    <property type="entry name" value="MI"/>
    <property type="match status" value="1"/>
</dbReference>
<dbReference type="Pfam" id="PF02847">
    <property type="entry name" value="MA3"/>
    <property type="match status" value="1"/>
</dbReference>
<feature type="non-terminal residue" evidence="9">
    <location>
        <position position="1"/>
    </location>
</feature>
<dbReference type="InterPro" id="IPR050781">
    <property type="entry name" value="CWC22_splicing_factor"/>
</dbReference>
<reference evidence="9 10" key="1">
    <citation type="journal article" date="2023" name="Life. Sci Alliance">
        <title>Evolutionary insights into 3D genome organization and epigenetic landscape of Vigna mungo.</title>
        <authorList>
            <person name="Junaid A."/>
            <person name="Singh B."/>
            <person name="Bhatia S."/>
        </authorList>
    </citation>
    <scope>NUCLEOTIDE SEQUENCE [LARGE SCALE GENOMIC DNA]</scope>
    <source>
        <strain evidence="9">Urdbean</strain>
    </source>
</reference>
<evidence type="ECO:0000256" key="3">
    <source>
        <dbReference type="ARBA" id="ARBA00022664"/>
    </source>
</evidence>
<dbReference type="SMART" id="SM00544">
    <property type="entry name" value="MA3"/>
    <property type="match status" value="1"/>
</dbReference>
<dbReference type="AlphaFoldDB" id="A0AAQ3P836"/>
<proteinExistence type="inferred from homology"/>
<feature type="region of interest" description="Disordered" evidence="7">
    <location>
        <begin position="820"/>
        <end position="870"/>
    </location>
</feature>
<feature type="compositionally biased region" description="Acidic residues" evidence="7">
    <location>
        <begin position="575"/>
        <end position="604"/>
    </location>
</feature>
<comment type="similarity">
    <text evidence="2">Belongs to the CWC22 family.</text>
</comment>
<feature type="compositionally biased region" description="Polar residues" evidence="7">
    <location>
        <begin position="225"/>
        <end position="244"/>
    </location>
</feature>
<feature type="compositionally biased region" description="Basic and acidic residues" evidence="7">
    <location>
        <begin position="849"/>
        <end position="862"/>
    </location>
</feature>
<dbReference type="EMBL" id="CP144700">
    <property type="protein sequence ID" value="WVZ23248.1"/>
    <property type="molecule type" value="Genomic_DNA"/>
</dbReference>
<dbReference type="InterPro" id="IPR003891">
    <property type="entry name" value="Initiation_fac_eIF4g_MI"/>
</dbReference>
<keyword evidence="4" id="KW-0810">Translation regulation</keyword>
<dbReference type="Pfam" id="PF02854">
    <property type="entry name" value="MIF4G"/>
    <property type="match status" value="1"/>
</dbReference>
<evidence type="ECO:0000256" key="6">
    <source>
        <dbReference type="ARBA" id="ARBA00023242"/>
    </source>
</evidence>
<feature type="compositionally biased region" description="Basic and acidic residues" evidence="7">
    <location>
        <begin position="151"/>
        <end position="221"/>
    </location>
</feature>
<dbReference type="InterPro" id="IPR016024">
    <property type="entry name" value="ARM-type_fold"/>
</dbReference>
<keyword evidence="3" id="KW-0507">mRNA processing</keyword>
<dbReference type="PANTHER" id="PTHR18034:SF3">
    <property type="entry name" value="PRE-MRNA-SPLICING FACTOR CWC22 HOMOLOG"/>
    <property type="match status" value="1"/>
</dbReference>
<dbReference type="GO" id="GO:0000398">
    <property type="term" value="P:mRNA splicing, via spliceosome"/>
    <property type="evidence" value="ECO:0007669"/>
    <property type="project" value="TreeGrafter"/>
</dbReference>
<evidence type="ECO:0000313" key="9">
    <source>
        <dbReference type="EMBL" id="WVZ23248.1"/>
    </source>
</evidence>
<protein>
    <recommendedName>
        <fullName evidence="8">MI domain-containing protein</fullName>
    </recommendedName>
</protein>
<evidence type="ECO:0000313" key="10">
    <source>
        <dbReference type="Proteomes" id="UP001374535"/>
    </source>
</evidence>
<organism evidence="9 10">
    <name type="scientific">Vigna mungo</name>
    <name type="common">Black gram</name>
    <name type="synonym">Phaseolus mungo</name>
    <dbReference type="NCBI Taxonomy" id="3915"/>
    <lineage>
        <taxon>Eukaryota</taxon>
        <taxon>Viridiplantae</taxon>
        <taxon>Streptophyta</taxon>
        <taxon>Embryophyta</taxon>
        <taxon>Tracheophyta</taxon>
        <taxon>Spermatophyta</taxon>
        <taxon>Magnoliopsida</taxon>
        <taxon>eudicotyledons</taxon>
        <taxon>Gunneridae</taxon>
        <taxon>Pentapetalae</taxon>
        <taxon>rosids</taxon>
        <taxon>fabids</taxon>
        <taxon>Fabales</taxon>
        <taxon>Fabaceae</taxon>
        <taxon>Papilionoideae</taxon>
        <taxon>50 kb inversion clade</taxon>
        <taxon>NPAAA clade</taxon>
        <taxon>indigoferoid/millettioid clade</taxon>
        <taxon>Phaseoleae</taxon>
        <taxon>Vigna</taxon>
    </lineage>
</organism>
<evidence type="ECO:0000256" key="5">
    <source>
        <dbReference type="ARBA" id="ARBA00023187"/>
    </source>
</evidence>
<sequence>FDMARRRSSSGESSEDDVRRRSGRESEDEERDMYPRGGRKSSGHRRDNSDGHNSGEERNGAERDGGMGCDKKSRSRERKEKSESSEEEGQIVNKKRVSEKKGEDERLPQDYDRRGGRDANSRGDRDSRRVNGQSERRGEKESHRLHHRDRWRGGEENRSRIVDRRGLHDSEEDLARKSERDSDDRDRRRDDDNERNHRDKGVSKQEEESRKKENGNGRTVRDANPQRQTTIPGGNLNGDASNLGKSGGVYIPPFKMAMMMKEVQDKSSVEYQRLTWDALRKSINGLVNKVNATNIKNIIPELFSENLIRGRGLFCRSCMKSQMASPGFTDVFAALVAVVNTKFPEVGDLLLRRIVLQLKRAYKRNDKPQLLAAVKFIGHLVNQQVAHEIIALELLTVLLEKPTDDSVEVAVGFVTECGSILQDLSPKGLHGEYSLKLYGNCVLRLRLPHLQKRGRLESRVLSFQLHEIVLEIEAGEIKETSIFERFRGILHEGEIDKRVQFLIEGLFAIRKAKFQGYPAVRPALDLVEQEDQLTHEVSLDEEIDPEISLDIFKPDPNFLENEKRYEELKKSMLGEESEDEEEGMDAESDDEDEENESDEEDEEQMQIKDETETNLVNLRRTIYLTIMSSVDFEEAGHKLLKIKLEPGQEMELCIMLLECCSQERTYLRYYGLLGQRFCMINKVHQENFEKCFVQQYSMIHRLETNKLRNVAKFFAHLLGTDALPWHVLSYIRLTEEDTTSSSRIFIKILFQELSEHLGIRLLNERLNDPIMQESFESIFPKDNPKNTRFCINFFTSIGLGGLTENLREYLKNMPRLIMQQQKEVSESESDDESGSSASSDSGTASSDSDSTRSDESDAEYDRRQRKRRRK</sequence>
<evidence type="ECO:0000256" key="7">
    <source>
        <dbReference type="SAM" id="MobiDB-lite"/>
    </source>
</evidence>
<feature type="compositionally biased region" description="Basic and acidic residues" evidence="7">
    <location>
        <begin position="44"/>
        <end position="84"/>
    </location>
</feature>
<dbReference type="Proteomes" id="UP001374535">
    <property type="component" value="Chromosome 1"/>
</dbReference>
<evidence type="ECO:0000256" key="4">
    <source>
        <dbReference type="ARBA" id="ARBA00022845"/>
    </source>
</evidence>
<feature type="region of interest" description="Disordered" evidence="7">
    <location>
        <begin position="1"/>
        <end position="245"/>
    </location>
</feature>
<evidence type="ECO:0000256" key="2">
    <source>
        <dbReference type="ARBA" id="ARBA00006856"/>
    </source>
</evidence>
<dbReference type="InterPro" id="IPR003890">
    <property type="entry name" value="MIF4G-like_typ-3"/>
</dbReference>
<keyword evidence="10" id="KW-1185">Reference proteome</keyword>
<accession>A0AAQ3P836</accession>
<feature type="domain" description="MI" evidence="8">
    <location>
        <begin position="617"/>
        <end position="733"/>
    </location>
</feature>